<dbReference type="GO" id="GO:0000271">
    <property type="term" value="P:polysaccharide biosynthetic process"/>
    <property type="evidence" value="ECO:0007669"/>
    <property type="project" value="InterPro"/>
</dbReference>
<feature type="binding site" evidence="11">
    <location>
        <position position="121"/>
    </location>
    <ligand>
        <name>NAD(+)</name>
        <dbReference type="ChEBI" id="CHEBI:57540"/>
    </ligand>
</feature>
<dbReference type="SMART" id="SM00984">
    <property type="entry name" value="UDPG_MGDP_dh_C"/>
    <property type="match status" value="1"/>
</dbReference>
<dbReference type="PIRSF" id="PIRSF500134">
    <property type="entry name" value="UDPglc_DH_bac"/>
    <property type="match status" value="1"/>
</dbReference>
<accession>A0A378LSZ1</accession>
<dbReference type="PANTHER" id="PTHR43750">
    <property type="entry name" value="UDP-GLUCOSE 6-DEHYDROGENASE TUAD"/>
    <property type="match status" value="1"/>
</dbReference>
<evidence type="ECO:0000256" key="5">
    <source>
        <dbReference type="ARBA" id="ARBA00023002"/>
    </source>
</evidence>
<proteinExistence type="inferred from homology"/>
<organism evidence="13 14">
    <name type="scientific">Legionella wadsworthii</name>
    <dbReference type="NCBI Taxonomy" id="28088"/>
    <lineage>
        <taxon>Bacteria</taxon>
        <taxon>Pseudomonadati</taxon>
        <taxon>Pseudomonadota</taxon>
        <taxon>Gammaproteobacteria</taxon>
        <taxon>Legionellales</taxon>
        <taxon>Legionellaceae</taxon>
        <taxon>Legionella</taxon>
    </lineage>
</organism>
<dbReference type="InterPro" id="IPR014026">
    <property type="entry name" value="UDP-Glc/GDP-Man_DH_dimer"/>
</dbReference>
<dbReference type="GO" id="GO:0051287">
    <property type="term" value="F:NAD binding"/>
    <property type="evidence" value="ECO:0007669"/>
    <property type="project" value="InterPro"/>
</dbReference>
<dbReference type="Pfam" id="PF03720">
    <property type="entry name" value="UDPG_MGDP_dh_C"/>
    <property type="match status" value="1"/>
</dbReference>
<feature type="domain" description="UDP-glucose/GDP-mannose dehydrogenase C-terminal" evidence="12">
    <location>
        <begin position="319"/>
        <end position="423"/>
    </location>
</feature>
<keyword evidence="14" id="KW-1185">Reference proteome</keyword>
<dbReference type="EC" id="1.1.1.22" evidence="3 8"/>
<feature type="binding site" evidence="10">
    <location>
        <position position="262"/>
    </location>
    <ligand>
        <name>substrate</name>
    </ligand>
</feature>
<comment type="pathway">
    <text evidence="1">Nucleotide-sugar biosynthesis; UDP-alpha-D-glucuronate biosynthesis; UDP-alpha-D-glucuronate from UDP-alpha-D-glucose: step 1/1.</text>
</comment>
<evidence type="ECO:0000256" key="8">
    <source>
        <dbReference type="PIRNR" id="PIRNR000124"/>
    </source>
</evidence>
<dbReference type="Pfam" id="PF00984">
    <property type="entry name" value="UDPG_MGDP_dh"/>
    <property type="match status" value="1"/>
</dbReference>
<evidence type="ECO:0000256" key="6">
    <source>
        <dbReference type="ARBA" id="ARBA00023027"/>
    </source>
</evidence>
<dbReference type="SUPFAM" id="SSF52413">
    <property type="entry name" value="UDP-glucose/GDP-mannose dehydrogenase C-terminal domain"/>
    <property type="match status" value="1"/>
</dbReference>
<evidence type="ECO:0000313" key="13">
    <source>
        <dbReference type="EMBL" id="STY29827.1"/>
    </source>
</evidence>
<evidence type="ECO:0000256" key="9">
    <source>
        <dbReference type="PIRSR" id="PIRSR500134-1"/>
    </source>
</evidence>
<dbReference type="NCBIfam" id="TIGR03026">
    <property type="entry name" value="NDP-sugDHase"/>
    <property type="match status" value="1"/>
</dbReference>
<protein>
    <recommendedName>
        <fullName evidence="4 8">UDP-glucose 6-dehydrogenase</fullName>
        <ecNumber evidence="3 8">1.1.1.22</ecNumber>
    </recommendedName>
</protein>
<evidence type="ECO:0000256" key="1">
    <source>
        <dbReference type="ARBA" id="ARBA00004701"/>
    </source>
</evidence>
<dbReference type="InterPro" id="IPR017476">
    <property type="entry name" value="UDP-Glc/GDP-Man"/>
</dbReference>
<feature type="binding site" evidence="10">
    <location>
        <position position="209"/>
    </location>
    <ligand>
        <name>substrate</name>
    </ligand>
</feature>
<feature type="binding site" evidence="11">
    <location>
        <position position="35"/>
    </location>
    <ligand>
        <name>NAD(+)</name>
        <dbReference type="ChEBI" id="CHEBI:57540"/>
    </ligand>
</feature>
<evidence type="ECO:0000256" key="4">
    <source>
        <dbReference type="ARBA" id="ARBA00015132"/>
    </source>
</evidence>
<comment type="similarity">
    <text evidence="2 8">Belongs to the UDP-glucose/GDP-mannose dehydrogenase family.</text>
</comment>
<feature type="binding site" evidence="11">
    <location>
        <position position="333"/>
    </location>
    <ligand>
        <name>NAD(+)</name>
        <dbReference type="ChEBI" id="CHEBI:57540"/>
    </ligand>
</feature>
<dbReference type="AlphaFoldDB" id="A0A378LSZ1"/>
<dbReference type="SUPFAM" id="SSF51735">
    <property type="entry name" value="NAD(P)-binding Rossmann-fold domains"/>
    <property type="match status" value="1"/>
</dbReference>
<dbReference type="STRING" id="1122170.GCA_000701265_00457"/>
<keyword evidence="6 8" id="KW-0520">NAD</keyword>
<feature type="binding site" evidence="11">
    <location>
        <position position="86"/>
    </location>
    <ligand>
        <name>NAD(+)</name>
        <dbReference type="ChEBI" id="CHEBI:57540"/>
    </ligand>
</feature>
<evidence type="ECO:0000256" key="3">
    <source>
        <dbReference type="ARBA" id="ARBA00012954"/>
    </source>
</evidence>
<dbReference type="GO" id="GO:0006065">
    <property type="term" value="P:UDP-glucuronate biosynthetic process"/>
    <property type="evidence" value="ECO:0007669"/>
    <property type="project" value="UniProtKB-UniPathway"/>
</dbReference>
<feature type="binding site" evidence="11">
    <location>
        <position position="268"/>
    </location>
    <ligand>
        <name>NAD(+)</name>
        <dbReference type="ChEBI" id="CHEBI:57540"/>
    </ligand>
</feature>
<feature type="binding site" evidence="10">
    <location>
        <position position="326"/>
    </location>
    <ligand>
        <name>substrate</name>
    </ligand>
</feature>
<dbReference type="Pfam" id="PF03721">
    <property type="entry name" value="UDPG_MGDP_dh_N"/>
    <property type="match status" value="1"/>
</dbReference>
<evidence type="ECO:0000256" key="2">
    <source>
        <dbReference type="ARBA" id="ARBA00006601"/>
    </source>
</evidence>
<feature type="binding site" evidence="11">
    <location>
        <position position="30"/>
    </location>
    <ligand>
        <name>NAD(+)</name>
        <dbReference type="ChEBI" id="CHEBI:57540"/>
    </ligand>
</feature>
<dbReference type="PIRSF" id="PIRSF000124">
    <property type="entry name" value="UDPglc_GDPman_dh"/>
    <property type="match status" value="1"/>
</dbReference>
<dbReference type="InterPro" id="IPR036220">
    <property type="entry name" value="UDP-Glc/GDP-Man_DH_C_sf"/>
</dbReference>
<dbReference type="InterPro" id="IPR008927">
    <property type="entry name" value="6-PGluconate_DH-like_C_sf"/>
</dbReference>
<sequence length="459" mass="50751">MNISVYGAGYVGLVSAACLAHLGHEVVCTDIDIEKIDMLQGGGCPLHEKHLNEILEESRKNGKIFFSSDLSYAISRSFIHIITTGTPSKPDGSADLSQVFAVSERIASEIKRDAILVIKSTVPAGTCDEIYSSVQSIVTSQQKICKIDVVSNPEFLREGNAVTDFLNAERIIAGGNEAALIAIQRMYQPLLEQGIPLLRMSRRSAELTKYAANAMLACKISFINQMSRIAEVSGANIDDIRLGIGYDRRIGKEFFLPGVGYGGSCFPKDVRALCATAKEFHIDASLIEAIESVNNMQKNWAFEMLEKHFTSNLEGRTIGIWGLAFKQDTDDLREASSLNLIYSLLAANAQIQVYDPEAMKNAKKLLSQYESIRWCESASQAVLGVDALVIVTEWSEFKYYPLYKLASQLKNAPLIDGRNCYNLFEIRNSNIHCYYSVGRPAVTANLDMIQVKENSMYAS</sequence>
<evidence type="ECO:0000313" key="14">
    <source>
        <dbReference type="Proteomes" id="UP000255297"/>
    </source>
</evidence>
<evidence type="ECO:0000256" key="7">
    <source>
        <dbReference type="ARBA" id="ARBA00047473"/>
    </source>
</evidence>
<name>A0A378LSZ1_9GAMM</name>
<dbReference type="PANTHER" id="PTHR43750:SF3">
    <property type="entry name" value="UDP-GLUCOSE 6-DEHYDROGENASE TUAD"/>
    <property type="match status" value="1"/>
</dbReference>
<dbReference type="Gene3D" id="1.20.5.100">
    <property type="entry name" value="Cytochrome c1, transmembrane anchor, C-terminal"/>
    <property type="match status" value="1"/>
</dbReference>
<evidence type="ECO:0000259" key="12">
    <source>
        <dbReference type="SMART" id="SM00984"/>
    </source>
</evidence>
<keyword evidence="5 8" id="KW-0560">Oxidoreductase</keyword>
<dbReference type="SUPFAM" id="SSF48179">
    <property type="entry name" value="6-phosphogluconate dehydrogenase C-terminal domain-like"/>
    <property type="match status" value="1"/>
</dbReference>
<dbReference type="InterPro" id="IPR036291">
    <property type="entry name" value="NAD(P)-bd_dom_sf"/>
</dbReference>
<dbReference type="OrthoDB" id="9803238at2"/>
<dbReference type="UniPathway" id="UPA00038">
    <property type="reaction ID" value="UER00491"/>
</dbReference>
<dbReference type="EMBL" id="UGPB01000001">
    <property type="protein sequence ID" value="STY29827.1"/>
    <property type="molecule type" value="Genomic_DNA"/>
</dbReference>
<dbReference type="Gene3D" id="3.40.50.720">
    <property type="entry name" value="NAD(P)-binding Rossmann-like Domain"/>
    <property type="match status" value="2"/>
</dbReference>
<dbReference type="InterPro" id="IPR014027">
    <property type="entry name" value="UDP-Glc/GDP-Man_DH_C"/>
</dbReference>
<dbReference type="RefSeq" id="WP_051635507.1">
    <property type="nucleotide sequence ID" value="NZ_CAAAIS010000001.1"/>
</dbReference>
<dbReference type="InterPro" id="IPR028357">
    <property type="entry name" value="UDPglc_DH_bac"/>
</dbReference>
<dbReference type="Proteomes" id="UP000255297">
    <property type="component" value="Unassembled WGS sequence"/>
</dbReference>
<feature type="binding site" evidence="10">
    <location>
        <begin position="254"/>
        <end position="258"/>
    </location>
    <ligand>
        <name>substrate</name>
    </ligand>
</feature>
<dbReference type="InterPro" id="IPR001732">
    <property type="entry name" value="UDP-Glc/GDP-Man_DH_N"/>
</dbReference>
<gene>
    <name evidence="13" type="primary">ugd</name>
    <name evidence="13" type="ORF">NCTC11532_02029</name>
</gene>
<comment type="catalytic activity">
    <reaction evidence="7 8">
        <text>UDP-alpha-D-glucose + 2 NAD(+) + H2O = UDP-alpha-D-glucuronate + 2 NADH + 3 H(+)</text>
        <dbReference type="Rhea" id="RHEA:23596"/>
        <dbReference type="ChEBI" id="CHEBI:15377"/>
        <dbReference type="ChEBI" id="CHEBI:15378"/>
        <dbReference type="ChEBI" id="CHEBI:57540"/>
        <dbReference type="ChEBI" id="CHEBI:57945"/>
        <dbReference type="ChEBI" id="CHEBI:58052"/>
        <dbReference type="ChEBI" id="CHEBI:58885"/>
        <dbReference type="EC" id="1.1.1.22"/>
    </reaction>
</comment>
<feature type="binding site" evidence="11">
    <location>
        <position position="158"/>
    </location>
    <ligand>
        <name>NAD(+)</name>
        <dbReference type="ChEBI" id="CHEBI:57540"/>
    </ligand>
</feature>
<dbReference type="GO" id="GO:0003979">
    <property type="term" value="F:UDP-glucose 6-dehydrogenase activity"/>
    <property type="evidence" value="ECO:0007669"/>
    <property type="project" value="UniProtKB-EC"/>
</dbReference>
<reference evidence="13 14" key="1">
    <citation type="submission" date="2018-06" db="EMBL/GenBank/DDBJ databases">
        <authorList>
            <consortium name="Pathogen Informatics"/>
            <person name="Doyle S."/>
        </authorList>
    </citation>
    <scope>NUCLEOTIDE SEQUENCE [LARGE SCALE GENOMIC DNA]</scope>
    <source>
        <strain evidence="13 14">NCTC11532</strain>
    </source>
</reference>
<feature type="binding site" evidence="10">
    <location>
        <begin position="155"/>
        <end position="158"/>
    </location>
    <ligand>
        <name>substrate</name>
    </ligand>
</feature>
<feature type="active site" description="Nucleophile" evidence="9">
    <location>
        <position position="265"/>
    </location>
</feature>
<evidence type="ECO:0000256" key="10">
    <source>
        <dbReference type="PIRSR" id="PIRSR500134-2"/>
    </source>
</evidence>
<evidence type="ECO:0000256" key="11">
    <source>
        <dbReference type="PIRSR" id="PIRSR500134-3"/>
    </source>
</evidence>